<feature type="domain" description="Beta-lactamase-related" evidence="2">
    <location>
        <begin position="48"/>
        <end position="364"/>
    </location>
</feature>
<sequence>MDSKQKLFAGLVFCLSLALGFGVTTQTAVANQAYTHNALTDKVDELFKQWDKNDSPGAAVGIFKDGRIIYARGYGIANLEYALPWTPQTPSRIGSISKQFIGMCIAILAEQGKLSLDDNIRKYIPDWPEYNGPITLRHLMHHTSGVREYLTLVELMGKAEGSGYVYTPRELVRTLSRQKELNFKPGDENSYSNSGYFLLSEVVNRVSGLETSAFAKKYIFDPLGMNDTHFHDNPDLIVKNRAYGYSPKKEGGYRLDILRLKVIGDLGVITTVEDFLKWDQNFYENKLGDGTQNLINMMKTRGKLNSGEVIPYAFGLNISHYGGLKIVSHGGSAVGYVAQYMQFPEQRFSVVILSNLSNFSTGRIARKIADLYLADQFTESPTPRQRQRPREERPKPVKLSSSRLKKYVGNYYSDELNITYTLDVESNNLVLKLRETSSILTAYSTDNFGWGRRRLEFKRDREKRITGFILQAGRVKNLKFRKIKK</sequence>
<gene>
    <name evidence="3" type="ORF">LCGC14_0865990</name>
</gene>
<dbReference type="InterPro" id="IPR012338">
    <property type="entry name" value="Beta-lactam/transpept-like"/>
</dbReference>
<reference evidence="3" key="1">
    <citation type="journal article" date="2015" name="Nature">
        <title>Complex archaea that bridge the gap between prokaryotes and eukaryotes.</title>
        <authorList>
            <person name="Spang A."/>
            <person name="Saw J.H."/>
            <person name="Jorgensen S.L."/>
            <person name="Zaremba-Niedzwiedzka K."/>
            <person name="Martijn J."/>
            <person name="Lind A.E."/>
            <person name="van Eijk R."/>
            <person name="Schleper C."/>
            <person name="Guy L."/>
            <person name="Ettema T.J."/>
        </authorList>
    </citation>
    <scope>NUCLEOTIDE SEQUENCE</scope>
</reference>
<comment type="caution">
    <text evidence="3">The sequence shown here is derived from an EMBL/GenBank/DDBJ whole genome shotgun (WGS) entry which is preliminary data.</text>
</comment>
<dbReference type="Gene3D" id="3.40.710.10">
    <property type="entry name" value="DD-peptidase/beta-lactamase superfamily"/>
    <property type="match status" value="1"/>
</dbReference>
<dbReference type="PANTHER" id="PTHR46825">
    <property type="entry name" value="D-ALANYL-D-ALANINE-CARBOXYPEPTIDASE/ENDOPEPTIDASE AMPH"/>
    <property type="match status" value="1"/>
</dbReference>
<protein>
    <recommendedName>
        <fullName evidence="2">Beta-lactamase-related domain-containing protein</fullName>
    </recommendedName>
</protein>
<organism evidence="3">
    <name type="scientific">marine sediment metagenome</name>
    <dbReference type="NCBI Taxonomy" id="412755"/>
    <lineage>
        <taxon>unclassified sequences</taxon>
        <taxon>metagenomes</taxon>
        <taxon>ecological metagenomes</taxon>
    </lineage>
</organism>
<accession>A0A0F9SD57</accession>
<dbReference type="Pfam" id="PF00144">
    <property type="entry name" value="Beta-lactamase"/>
    <property type="match status" value="1"/>
</dbReference>
<dbReference type="SUPFAM" id="SSF56601">
    <property type="entry name" value="beta-lactamase/transpeptidase-like"/>
    <property type="match status" value="1"/>
</dbReference>
<dbReference type="EMBL" id="LAZR01002649">
    <property type="protein sequence ID" value="KKN27303.1"/>
    <property type="molecule type" value="Genomic_DNA"/>
</dbReference>
<feature type="region of interest" description="Disordered" evidence="1">
    <location>
        <begin position="379"/>
        <end position="399"/>
    </location>
</feature>
<evidence type="ECO:0000313" key="3">
    <source>
        <dbReference type="EMBL" id="KKN27303.1"/>
    </source>
</evidence>
<evidence type="ECO:0000259" key="2">
    <source>
        <dbReference type="Pfam" id="PF00144"/>
    </source>
</evidence>
<evidence type="ECO:0000256" key="1">
    <source>
        <dbReference type="SAM" id="MobiDB-lite"/>
    </source>
</evidence>
<dbReference type="PANTHER" id="PTHR46825:SF9">
    <property type="entry name" value="BETA-LACTAMASE-RELATED DOMAIN-CONTAINING PROTEIN"/>
    <property type="match status" value="1"/>
</dbReference>
<name>A0A0F9SD57_9ZZZZ</name>
<proteinExistence type="predicted"/>
<dbReference type="AlphaFoldDB" id="A0A0F9SD57"/>
<dbReference type="InterPro" id="IPR050491">
    <property type="entry name" value="AmpC-like"/>
</dbReference>
<dbReference type="InterPro" id="IPR001466">
    <property type="entry name" value="Beta-lactam-related"/>
</dbReference>